<dbReference type="CDD" id="cd03674">
    <property type="entry name" value="NUDIX_Hydrolase"/>
    <property type="match status" value="1"/>
</dbReference>
<evidence type="ECO:0000259" key="1">
    <source>
        <dbReference type="PROSITE" id="PS51462"/>
    </source>
</evidence>
<comment type="caution">
    <text evidence="2">The sequence shown here is derived from an EMBL/GenBank/DDBJ whole genome shotgun (WGS) entry which is preliminary data.</text>
</comment>
<dbReference type="InterPro" id="IPR015797">
    <property type="entry name" value="NUDIX_hydrolase-like_dom_sf"/>
</dbReference>
<dbReference type="InterPro" id="IPR000086">
    <property type="entry name" value="NUDIX_hydrolase_dom"/>
</dbReference>
<organism evidence="2 3">
    <name type="scientific">Amycolatopsis dongchuanensis</name>
    <dbReference type="NCBI Taxonomy" id="1070866"/>
    <lineage>
        <taxon>Bacteria</taxon>
        <taxon>Bacillati</taxon>
        <taxon>Actinomycetota</taxon>
        <taxon>Actinomycetes</taxon>
        <taxon>Pseudonocardiales</taxon>
        <taxon>Pseudonocardiaceae</taxon>
        <taxon>Amycolatopsis</taxon>
    </lineage>
</organism>
<dbReference type="Gene3D" id="3.90.79.10">
    <property type="entry name" value="Nucleoside Triphosphate Pyrophosphohydrolase"/>
    <property type="match status" value="1"/>
</dbReference>
<dbReference type="Pfam" id="PF00293">
    <property type="entry name" value="NUDIX"/>
    <property type="match status" value="1"/>
</dbReference>
<gene>
    <name evidence="2" type="ORF">GCM10023214_77490</name>
</gene>
<dbReference type="GO" id="GO:0016787">
    <property type="term" value="F:hydrolase activity"/>
    <property type="evidence" value="ECO:0007669"/>
    <property type="project" value="UniProtKB-KW"/>
</dbReference>
<dbReference type="EMBL" id="BAABIB010000170">
    <property type="protein sequence ID" value="GAA4671119.1"/>
    <property type="molecule type" value="Genomic_DNA"/>
</dbReference>
<dbReference type="SUPFAM" id="SSF55811">
    <property type="entry name" value="Nudix"/>
    <property type="match status" value="1"/>
</dbReference>
<sequence length="176" mass="19540">MTVNAMLAQYGAEDHDVARVRRLLAAEPDPWRRDLPLHLTASAFVVHPATRRVLLRWHERQQAWLQVGGHGDPGERDPLAVALREGREETGLPDLTPWPDDSLLQVAVVPVPAKGAEPAHEHADLRFVLATTQPDAIRPEKPEAPLRWLPVDEALEATGEANVREALSQVKRLLDA</sequence>
<evidence type="ECO:0000313" key="3">
    <source>
        <dbReference type="Proteomes" id="UP001500192"/>
    </source>
</evidence>
<dbReference type="PROSITE" id="PS51462">
    <property type="entry name" value="NUDIX"/>
    <property type="match status" value="1"/>
</dbReference>
<reference evidence="3" key="1">
    <citation type="journal article" date="2019" name="Int. J. Syst. Evol. Microbiol.">
        <title>The Global Catalogue of Microorganisms (GCM) 10K type strain sequencing project: providing services to taxonomists for standard genome sequencing and annotation.</title>
        <authorList>
            <consortium name="The Broad Institute Genomics Platform"/>
            <consortium name="The Broad Institute Genome Sequencing Center for Infectious Disease"/>
            <person name="Wu L."/>
            <person name="Ma J."/>
        </authorList>
    </citation>
    <scope>NUCLEOTIDE SEQUENCE [LARGE SCALE GENOMIC DNA]</scope>
    <source>
        <strain evidence="3">JCM 18054</strain>
    </source>
</reference>
<keyword evidence="3" id="KW-1185">Reference proteome</keyword>
<feature type="domain" description="Nudix hydrolase" evidence="1">
    <location>
        <begin position="36"/>
        <end position="171"/>
    </location>
</feature>
<accession>A0ABP8VSW4</accession>
<evidence type="ECO:0000313" key="2">
    <source>
        <dbReference type="EMBL" id="GAA4671119.1"/>
    </source>
</evidence>
<dbReference type="Proteomes" id="UP001500192">
    <property type="component" value="Unassembled WGS sequence"/>
</dbReference>
<dbReference type="RefSeq" id="WP_346056806.1">
    <property type="nucleotide sequence ID" value="NZ_BAABIB010000170.1"/>
</dbReference>
<proteinExistence type="predicted"/>
<name>A0ABP8VSW4_9PSEU</name>
<protein>
    <submittedName>
        <fullName evidence="2">NUDIX hydrolase</fullName>
    </submittedName>
</protein>
<keyword evidence="2" id="KW-0378">Hydrolase</keyword>